<evidence type="ECO:0000259" key="1">
    <source>
        <dbReference type="Pfam" id="PF13966"/>
    </source>
</evidence>
<evidence type="ECO:0000313" key="3">
    <source>
        <dbReference type="Proteomes" id="UP001234989"/>
    </source>
</evidence>
<gene>
    <name evidence="2" type="ORF">MTR67_000985</name>
</gene>
<accession>A0AAF0TBZ3</accession>
<dbReference type="InterPro" id="IPR026960">
    <property type="entry name" value="RVT-Znf"/>
</dbReference>
<proteinExistence type="predicted"/>
<name>A0AAF0TBZ3_SOLVR</name>
<evidence type="ECO:0000313" key="2">
    <source>
        <dbReference type="EMBL" id="WMV07600.1"/>
    </source>
</evidence>
<dbReference type="EMBL" id="CP133612">
    <property type="protein sequence ID" value="WMV07600.1"/>
    <property type="molecule type" value="Genomic_DNA"/>
</dbReference>
<dbReference type="AlphaFoldDB" id="A0AAF0TBZ3"/>
<dbReference type="PANTHER" id="PTHR33116:SF84">
    <property type="entry name" value="RNA-DIRECTED DNA POLYMERASE"/>
    <property type="match status" value="1"/>
</dbReference>
<reference evidence="2" key="1">
    <citation type="submission" date="2023-08" db="EMBL/GenBank/DDBJ databases">
        <title>A de novo genome assembly of Solanum verrucosum Schlechtendal, a Mexican diploid species geographically isolated from the other diploid A-genome species in potato relatives.</title>
        <authorList>
            <person name="Hosaka K."/>
        </authorList>
    </citation>
    <scope>NUCLEOTIDE SEQUENCE</scope>
    <source>
        <tissue evidence="2">Young leaves</tissue>
    </source>
</reference>
<dbReference type="PANTHER" id="PTHR33116">
    <property type="entry name" value="REVERSE TRANSCRIPTASE ZINC-BINDING DOMAIN-CONTAINING PROTEIN-RELATED-RELATED"/>
    <property type="match status" value="1"/>
</dbReference>
<protein>
    <recommendedName>
        <fullName evidence="1">Reverse transcriptase zinc-binding domain-containing protein</fullName>
    </recommendedName>
</protein>
<sequence>MIFCKGESNSVTRVKEALEHFSATTGLVANIDKSSIFLAGMEDQEKEQLIRLTGFTQGVFPIRYLGLPLTSKRWSKMECQALIDKITERIKTTYARQLSYAGRLQVIVAVLFSIHSFWGSVFILPQRVVKEVDKKCREHLWGTTRDRKKVALIAWDKVCVPKKYGGLNIKGSGNWNVASVGKLIWQLALKEDSLWVKWVHGVYIRTDINIWNHKAPLDSSWYWRKLNSLKDRMREWYEQGCYNLTAKGTYSISRSYMALAGDQMKCDVAELVWNRVSPPKHRFIMWLAVHQRLLTKGRLAHMNIFVEDMSCCLCDTHDVELANICSRIASGSN</sequence>
<dbReference type="Pfam" id="PF13966">
    <property type="entry name" value="zf-RVT"/>
    <property type="match status" value="1"/>
</dbReference>
<keyword evidence="3" id="KW-1185">Reference proteome</keyword>
<organism evidence="2 3">
    <name type="scientific">Solanum verrucosum</name>
    <dbReference type="NCBI Taxonomy" id="315347"/>
    <lineage>
        <taxon>Eukaryota</taxon>
        <taxon>Viridiplantae</taxon>
        <taxon>Streptophyta</taxon>
        <taxon>Embryophyta</taxon>
        <taxon>Tracheophyta</taxon>
        <taxon>Spermatophyta</taxon>
        <taxon>Magnoliopsida</taxon>
        <taxon>eudicotyledons</taxon>
        <taxon>Gunneridae</taxon>
        <taxon>Pentapetalae</taxon>
        <taxon>asterids</taxon>
        <taxon>lamiids</taxon>
        <taxon>Solanales</taxon>
        <taxon>Solanaceae</taxon>
        <taxon>Solanoideae</taxon>
        <taxon>Solaneae</taxon>
        <taxon>Solanum</taxon>
    </lineage>
</organism>
<feature type="domain" description="Reverse transcriptase zinc-binding" evidence="1">
    <location>
        <begin position="250"/>
        <end position="319"/>
    </location>
</feature>
<dbReference type="Proteomes" id="UP001234989">
    <property type="component" value="Chromosome 1"/>
</dbReference>